<evidence type="ECO:0008006" key="4">
    <source>
        <dbReference type="Google" id="ProtNLM"/>
    </source>
</evidence>
<evidence type="ECO:0000256" key="1">
    <source>
        <dbReference type="SAM" id="Phobius"/>
    </source>
</evidence>
<feature type="transmembrane region" description="Helical" evidence="1">
    <location>
        <begin position="84"/>
        <end position="107"/>
    </location>
</feature>
<name>A0ABN5I6B4_9ACTN</name>
<protein>
    <recommendedName>
        <fullName evidence="4">Integral membrane protein</fullName>
    </recommendedName>
</protein>
<gene>
    <name evidence="2" type="ORF">C4B68_25880</name>
</gene>
<sequence length="189" mass="20087">MANPMANTVVNPIENPMENTQHRPLLDVPALPAHQESRVQRLDRAYAEILQEVRIAQCGIQILFASLLYLGVTPAFTGSTFLERCVYCVSLACSIGAAGTLLAPAALHRFMCGHRLKGELVTSAHRCLVAGLTFLALAISSALMLILELALGAFAAVVGGGAALAWFVLLWGLGPLRARNRADAARLAA</sequence>
<feature type="transmembrane region" description="Helical" evidence="1">
    <location>
        <begin position="53"/>
        <end position="72"/>
    </location>
</feature>
<evidence type="ECO:0000313" key="3">
    <source>
        <dbReference type="Proteomes" id="UP000238413"/>
    </source>
</evidence>
<feature type="transmembrane region" description="Helical" evidence="1">
    <location>
        <begin position="153"/>
        <end position="173"/>
    </location>
</feature>
<keyword evidence="1" id="KW-0472">Membrane</keyword>
<accession>A0ABN5I6B4</accession>
<organism evidence="2 3">
    <name type="scientific">Streptomyces dengpaensis</name>
    <dbReference type="NCBI Taxonomy" id="2049881"/>
    <lineage>
        <taxon>Bacteria</taxon>
        <taxon>Bacillati</taxon>
        <taxon>Actinomycetota</taxon>
        <taxon>Actinomycetes</taxon>
        <taxon>Kitasatosporales</taxon>
        <taxon>Streptomycetaceae</taxon>
        <taxon>Streptomyces</taxon>
    </lineage>
</organism>
<dbReference type="EMBL" id="CP026652">
    <property type="protein sequence ID" value="AVH58625.1"/>
    <property type="molecule type" value="Genomic_DNA"/>
</dbReference>
<dbReference type="InterPro" id="IPR046291">
    <property type="entry name" value="DUF6328"/>
</dbReference>
<dbReference type="RefSeq" id="WP_099499405.1">
    <property type="nucleotide sequence ID" value="NZ_CP026652.1"/>
</dbReference>
<keyword evidence="3" id="KW-1185">Reference proteome</keyword>
<reference evidence="2 3" key="1">
    <citation type="submission" date="2018-02" db="EMBL/GenBank/DDBJ databases">
        <title>Complete genome sequence of Streptomyces dengpaensis, the producer of angucyclines.</title>
        <authorList>
            <person name="Yumei L."/>
        </authorList>
    </citation>
    <scope>NUCLEOTIDE SEQUENCE [LARGE SCALE GENOMIC DNA]</scope>
    <source>
        <strain evidence="2 3">XZHG99</strain>
    </source>
</reference>
<dbReference type="Pfam" id="PF19853">
    <property type="entry name" value="DUF6328"/>
    <property type="match status" value="1"/>
</dbReference>
<feature type="transmembrane region" description="Helical" evidence="1">
    <location>
        <begin position="127"/>
        <end position="147"/>
    </location>
</feature>
<dbReference type="Proteomes" id="UP000238413">
    <property type="component" value="Chromosome"/>
</dbReference>
<keyword evidence="1" id="KW-1133">Transmembrane helix</keyword>
<evidence type="ECO:0000313" key="2">
    <source>
        <dbReference type="EMBL" id="AVH58625.1"/>
    </source>
</evidence>
<keyword evidence="1" id="KW-0812">Transmembrane</keyword>
<proteinExistence type="predicted"/>